<sequence>MKFQIWTGACALVSMLAGSAAETTVGNAQAQFLTVLVGDFKSNGRQYVDYIRTAASVPPEVTLLAMQVATYTDDSYTTMLTDSNINIGTLEAFATRLPWYSRIRVELASATAAAAGSSSVRATGSSSSSSHSTAGAVQYSPHGAVLGVVALLLL</sequence>
<keyword evidence="1" id="KW-0732">Signal</keyword>
<reference evidence="2 3" key="1">
    <citation type="submission" date="2023-10" db="EMBL/GenBank/DDBJ databases">
        <title>Draft Genome Sequence of Candida saopaulonensis from a very Premature Infant with Sepsis.</title>
        <authorList>
            <person name="Ning Y."/>
            <person name="Dai R."/>
            <person name="Xiao M."/>
            <person name="Xu Y."/>
            <person name="Yan Q."/>
            <person name="Zhang L."/>
        </authorList>
    </citation>
    <scope>NUCLEOTIDE SEQUENCE [LARGE SCALE GENOMIC DNA]</scope>
    <source>
        <strain evidence="2 3">19XY460</strain>
    </source>
</reference>
<dbReference type="Pfam" id="PF00660">
    <property type="entry name" value="SRP1_TIP1"/>
    <property type="match status" value="1"/>
</dbReference>
<feature type="signal peptide" evidence="1">
    <location>
        <begin position="1"/>
        <end position="21"/>
    </location>
</feature>
<dbReference type="RefSeq" id="XP_062876415.1">
    <property type="nucleotide sequence ID" value="XM_063020345.1"/>
</dbReference>
<feature type="chain" id="PRO_5043478124" evidence="1">
    <location>
        <begin position="22"/>
        <end position="154"/>
    </location>
</feature>
<evidence type="ECO:0000313" key="2">
    <source>
        <dbReference type="EMBL" id="WPK24031.1"/>
    </source>
</evidence>
<accession>A0AAX4H697</accession>
<dbReference type="AlphaFoldDB" id="A0AAX4H697"/>
<dbReference type="EMBL" id="CP138895">
    <property type="protein sequence ID" value="WPK24031.1"/>
    <property type="molecule type" value="Genomic_DNA"/>
</dbReference>
<organism evidence="2 3">
    <name type="scientific">Australozyma saopauloensis</name>
    <dbReference type="NCBI Taxonomy" id="291208"/>
    <lineage>
        <taxon>Eukaryota</taxon>
        <taxon>Fungi</taxon>
        <taxon>Dikarya</taxon>
        <taxon>Ascomycota</taxon>
        <taxon>Saccharomycotina</taxon>
        <taxon>Pichiomycetes</taxon>
        <taxon>Metschnikowiaceae</taxon>
        <taxon>Australozyma</taxon>
    </lineage>
</organism>
<evidence type="ECO:0000256" key="1">
    <source>
        <dbReference type="SAM" id="SignalP"/>
    </source>
</evidence>
<dbReference type="Proteomes" id="UP001338582">
    <property type="component" value="Chromosome 2"/>
</dbReference>
<keyword evidence="3" id="KW-1185">Reference proteome</keyword>
<dbReference type="KEGG" id="asau:88172351"/>
<proteinExistence type="predicted"/>
<gene>
    <name evidence="2" type="ORF">PUMCH_001285</name>
</gene>
<name>A0AAX4H697_9ASCO</name>
<dbReference type="InterPro" id="IPR000992">
    <property type="entry name" value="SRP1_TIP1"/>
</dbReference>
<protein>
    <submittedName>
        <fullName evidence="2">Uncharacterized protein</fullName>
    </submittedName>
</protein>
<evidence type="ECO:0000313" key="3">
    <source>
        <dbReference type="Proteomes" id="UP001338582"/>
    </source>
</evidence>
<dbReference type="GeneID" id="88172351"/>